<feature type="region of interest" description="Disordered" evidence="2">
    <location>
        <begin position="321"/>
        <end position="364"/>
    </location>
</feature>
<dbReference type="InterPro" id="IPR020084">
    <property type="entry name" value="NUDIX_hydrolase_CS"/>
</dbReference>
<reference evidence="5 6" key="1">
    <citation type="submission" date="2024-10" db="EMBL/GenBank/DDBJ databases">
        <title>Updated reference genomes for cyclostephanoid diatoms.</title>
        <authorList>
            <person name="Roberts W.R."/>
            <person name="Alverson A.J."/>
        </authorList>
    </citation>
    <scope>NUCLEOTIDE SEQUENCE [LARGE SCALE GENOMIC DNA]</scope>
    <source>
        <strain evidence="5 6">AJA228-03</strain>
    </source>
</reference>
<dbReference type="EMBL" id="JALLPB020000346">
    <property type="protein sequence ID" value="KAL3810215.1"/>
    <property type="molecule type" value="Genomic_DNA"/>
</dbReference>
<dbReference type="InterPro" id="IPR000086">
    <property type="entry name" value="NUDIX_hydrolase_dom"/>
</dbReference>
<dbReference type="InterPro" id="IPR044861">
    <property type="entry name" value="IPNS-like_FE2OG_OXY"/>
</dbReference>
<dbReference type="PANTHER" id="PTHR11839:SF22">
    <property type="entry name" value="NUDIX HYDROLASE 26, CHLOROPLASTIC"/>
    <property type="match status" value="1"/>
</dbReference>
<feature type="compositionally biased region" description="Acidic residues" evidence="2">
    <location>
        <begin position="65"/>
        <end position="78"/>
    </location>
</feature>
<feature type="compositionally biased region" description="Low complexity" evidence="2">
    <location>
        <begin position="354"/>
        <end position="364"/>
    </location>
</feature>
<evidence type="ECO:0008006" key="7">
    <source>
        <dbReference type="Google" id="ProtNLM"/>
    </source>
</evidence>
<dbReference type="InterPro" id="IPR027443">
    <property type="entry name" value="IPNS-like_sf"/>
</dbReference>
<evidence type="ECO:0000313" key="5">
    <source>
        <dbReference type="EMBL" id="KAL3810215.1"/>
    </source>
</evidence>
<dbReference type="PROSITE" id="PS51471">
    <property type="entry name" value="FE2OG_OXY"/>
    <property type="match status" value="1"/>
</dbReference>
<name>A0ABD3RB45_9STRA</name>
<evidence type="ECO:0000259" key="3">
    <source>
        <dbReference type="PROSITE" id="PS51462"/>
    </source>
</evidence>
<dbReference type="Gene3D" id="2.60.120.330">
    <property type="entry name" value="B-lactam Antibiotic, Isopenicillin N Synthase, Chain"/>
    <property type="match status" value="1"/>
</dbReference>
<comment type="caution">
    <text evidence="5">The sequence shown here is derived from an EMBL/GenBank/DDBJ whole genome shotgun (WGS) entry which is preliminary data.</text>
</comment>
<evidence type="ECO:0000259" key="4">
    <source>
        <dbReference type="PROSITE" id="PS51471"/>
    </source>
</evidence>
<dbReference type="SUPFAM" id="SSF51197">
    <property type="entry name" value="Clavaminate synthase-like"/>
    <property type="match status" value="1"/>
</dbReference>
<keyword evidence="6" id="KW-1185">Reference proteome</keyword>
<evidence type="ECO:0000256" key="1">
    <source>
        <dbReference type="ARBA" id="ARBA00022801"/>
    </source>
</evidence>
<evidence type="ECO:0000313" key="6">
    <source>
        <dbReference type="Proteomes" id="UP001530377"/>
    </source>
</evidence>
<dbReference type="Pfam" id="PF00293">
    <property type="entry name" value="NUDIX"/>
    <property type="match status" value="1"/>
</dbReference>
<keyword evidence="1" id="KW-0378">Hydrolase</keyword>
<feature type="compositionally biased region" description="Basic and acidic residues" evidence="2">
    <location>
        <begin position="12"/>
        <end position="40"/>
    </location>
</feature>
<feature type="domain" description="Fe2OG dioxygenase" evidence="4">
    <location>
        <begin position="550"/>
        <end position="675"/>
    </location>
</feature>
<dbReference type="SUPFAM" id="SSF55811">
    <property type="entry name" value="Nudix"/>
    <property type="match status" value="1"/>
</dbReference>
<dbReference type="InterPro" id="IPR015797">
    <property type="entry name" value="NUDIX_hydrolase-like_dom_sf"/>
</dbReference>
<feature type="region of interest" description="Disordered" evidence="2">
    <location>
        <begin position="1"/>
        <end position="40"/>
    </location>
</feature>
<dbReference type="Proteomes" id="UP001530377">
    <property type="component" value="Unassembled WGS sequence"/>
</dbReference>
<feature type="compositionally biased region" description="Acidic residues" evidence="2">
    <location>
        <begin position="339"/>
        <end position="349"/>
    </location>
</feature>
<dbReference type="PANTHER" id="PTHR11839">
    <property type="entry name" value="UDP/ADP-SUGAR PYROPHOSPHATASE"/>
    <property type="match status" value="1"/>
</dbReference>
<evidence type="ECO:0000256" key="2">
    <source>
        <dbReference type="SAM" id="MobiDB-lite"/>
    </source>
</evidence>
<sequence>MSTSSSSSPPFPHDEDGVDGHQCNDDDDDGRRLSLLPRVDHDETIIVGETKWLRLETLSYLVESHDDDDDDDDEDDDAPPPVLPPSHDAAGPLSPPRARGNVAMRRWDRVVRTTKRSESSIDAVLILAVLRNRRRRYDDDDDDEEDLLVLVRQYRPAVDMDVLELPAGLIDDDENAHEAALRELKEETGYLGTNVASDEIPILLGTYLSPGLTNECACLVRVDVDMNRPENRRVFDAHRVDNENTSSNGIGAANCDYMETDEIERMMTTVLLPMTNVRNSIHEYLAWEGERVGGRIKCGIFTGLYNLAVGMDMGNAIKMKTTRSSSTTTTAKNEKEVEVEVEVEEEGGGGDEGGASSSSTVDDAATAAISNEDEKLSSSLSADDFPLVILEFEGNENEEEVIHRRPTSATSQAVTSALRSSGFLLVKTDLLPLELQRRTLRATRRYLTNRRHVERGRVISHPTDPKAYAMIEGMNSLLEYDEYDDDDDVDDRLVGDTEETIMPSMMMHDLEEWYRAMRETRNALLRCISVGLGMDDDDDIDVLVRLHDEDNDSLRLLEYSRGDATTGNRCKEHSDYGTLTLLLNDGISGLEAYVDDDDEVGGGSWRPVPYVEGCIVVNVGSILSKWTGGALRATLHRVAGPASVGVRGGRGGAYAESLLRGVSVPRYSIAYFADPNGDVIIDADELVVGDDDAIRGKFQMSVLDYIRWRSYGGGSDRSGVAFTSMEKSRLANVR</sequence>
<proteinExistence type="predicted"/>
<protein>
    <recommendedName>
        <fullName evidence="7">Fe2OG dioxygenase domain-containing protein</fullName>
    </recommendedName>
</protein>
<dbReference type="PROSITE" id="PS51462">
    <property type="entry name" value="NUDIX"/>
    <property type="match status" value="1"/>
</dbReference>
<dbReference type="Gene3D" id="3.90.79.10">
    <property type="entry name" value="Nucleoside Triphosphate Pyrophosphohydrolase"/>
    <property type="match status" value="1"/>
</dbReference>
<dbReference type="GO" id="GO:0016787">
    <property type="term" value="F:hydrolase activity"/>
    <property type="evidence" value="ECO:0007669"/>
    <property type="project" value="UniProtKB-KW"/>
</dbReference>
<accession>A0ABD3RB45</accession>
<dbReference type="AlphaFoldDB" id="A0ABD3RB45"/>
<dbReference type="Pfam" id="PF03171">
    <property type="entry name" value="2OG-FeII_Oxy"/>
    <property type="match status" value="1"/>
</dbReference>
<feature type="domain" description="Nudix hydrolase" evidence="3">
    <location>
        <begin position="119"/>
        <end position="290"/>
    </location>
</feature>
<gene>
    <name evidence="5" type="ORF">ACHAXA_006355</name>
</gene>
<organism evidence="5 6">
    <name type="scientific">Cyclostephanos tholiformis</name>
    <dbReference type="NCBI Taxonomy" id="382380"/>
    <lineage>
        <taxon>Eukaryota</taxon>
        <taxon>Sar</taxon>
        <taxon>Stramenopiles</taxon>
        <taxon>Ochrophyta</taxon>
        <taxon>Bacillariophyta</taxon>
        <taxon>Coscinodiscophyceae</taxon>
        <taxon>Thalassiosirophycidae</taxon>
        <taxon>Stephanodiscales</taxon>
        <taxon>Stephanodiscaceae</taxon>
        <taxon>Cyclostephanos</taxon>
    </lineage>
</organism>
<dbReference type="PROSITE" id="PS00893">
    <property type="entry name" value="NUDIX_BOX"/>
    <property type="match status" value="1"/>
</dbReference>
<dbReference type="InterPro" id="IPR005123">
    <property type="entry name" value="Oxoglu/Fe-dep_dioxygenase_dom"/>
</dbReference>
<feature type="region of interest" description="Disordered" evidence="2">
    <location>
        <begin position="64"/>
        <end position="101"/>
    </location>
</feature>